<dbReference type="Pfam" id="PF06114">
    <property type="entry name" value="Peptidase_M78"/>
    <property type="match status" value="1"/>
</dbReference>
<dbReference type="RefSeq" id="WP_059222891.1">
    <property type="nucleotide sequence ID" value="NZ_LMVH01000001.1"/>
</dbReference>
<gene>
    <name evidence="2" type="ORF">RO03_07520</name>
</gene>
<feature type="domain" description="IrrE N-terminal-like" evidence="1">
    <location>
        <begin position="82"/>
        <end position="142"/>
    </location>
</feature>
<comment type="caution">
    <text evidence="2">The sequence shown here is derived from an EMBL/GenBank/DDBJ whole genome shotgun (WGS) entry which is preliminary data.</text>
</comment>
<dbReference type="Proteomes" id="UP000054800">
    <property type="component" value="Unassembled WGS sequence"/>
</dbReference>
<dbReference type="Gene3D" id="1.10.10.2910">
    <property type="match status" value="1"/>
</dbReference>
<dbReference type="EMBL" id="LMVH01000001">
    <property type="protein sequence ID" value="KUL99357.1"/>
    <property type="molecule type" value="Genomic_DNA"/>
</dbReference>
<evidence type="ECO:0000313" key="3">
    <source>
        <dbReference type="Proteomes" id="UP000054800"/>
    </source>
</evidence>
<organism evidence="2 3">
    <name type="scientific">Fusobacterium nucleatum subsp. nucleatum</name>
    <dbReference type="NCBI Taxonomy" id="76856"/>
    <lineage>
        <taxon>Bacteria</taxon>
        <taxon>Fusobacteriati</taxon>
        <taxon>Fusobacteriota</taxon>
        <taxon>Fusobacteriia</taxon>
        <taxon>Fusobacteriales</taxon>
        <taxon>Fusobacteriaceae</taxon>
        <taxon>Fusobacterium</taxon>
    </lineage>
</organism>
<sequence length="239" mass="29053">MIRTNSHIQYNYAQKKAYEVLLKYSDGVLPIDPFRIIKKINNIELKSYKEFAKELQKKYSSMSIEEIRCQFESDRGFLKKKGKKKYILCYNEEDSIYIIRWTIFHELGHYFLEHLKEEYSYIFCDGERYNEIKEKEANCFARHCSSPLPLALYMYVEINNNNLKLLDLFRYFFYMSKEVSEYCSNHFSTHWKYYIVEENDNLIALFKNSINEKINNIYSEFEYMSLFGKDIWLYLPKSL</sequence>
<evidence type="ECO:0000259" key="1">
    <source>
        <dbReference type="Pfam" id="PF06114"/>
    </source>
</evidence>
<accession>A0A0X3Y2X1</accession>
<reference evidence="2 3" key="1">
    <citation type="submission" date="2015-10" db="EMBL/GenBank/DDBJ databases">
        <authorList>
            <person name="Gilbert D.G."/>
        </authorList>
    </citation>
    <scope>NUCLEOTIDE SEQUENCE [LARGE SCALE GENOMIC DNA]</scope>
    <source>
        <strain evidence="2 3">ChDC F311</strain>
    </source>
</reference>
<proteinExistence type="predicted"/>
<evidence type="ECO:0000313" key="2">
    <source>
        <dbReference type="EMBL" id="KUL99357.1"/>
    </source>
</evidence>
<protein>
    <recommendedName>
        <fullName evidence="1">IrrE N-terminal-like domain-containing protein</fullName>
    </recommendedName>
</protein>
<dbReference type="AlphaFoldDB" id="A0A0X3Y2X1"/>
<dbReference type="OrthoDB" id="9794834at2"/>
<name>A0A0X3Y2X1_FUSNC</name>
<dbReference type="InterPro" id="IPR010359">
    <property type="entry name" value="IrrE_HExxH"/>
</dbReference>